<reference evidence="1 2" key="1">
    <citation type="submission" date="2024-10" db="EMBL/GenBank/DDBJ databases">
        <title>The Natural Products Discovery Center: Release of the First 8490 Sequenced Strains for Exploring Actinobacteria Biosynthetic Diversity.</title>
        <authorList>
            <person name="Kalkreuter E."/>
            <person name="Kautsar S.A."/>
            <person name="Yang D."/>
            <person name="Bader C.D."/>
            <person name="Teijaro C.N."/>
            <person name="Fluegel L."/>
            <person name="Davis C.M."/>
            <person name="Simpson J.R."/>
            <person name="Lauterbach L."/>
            <person name="Steele A.D."/>
            <person name="Gui C."/>
            <person name="Meng S."/>
            <person name="Li G."/>
            <person name="Viehrig K."/>
            <person name="Ye F."/>
            <person name="Su P."/>
            <person name="Kiefer A.F."/>
            <person name="Nichols A."/>
            <person name="Cepeda A.J."/>
            <person name="Yan W."/>
            <person name="Fan B."/>
            <person name="Jiang Y."/>
            <person name="Adhikari A."/>
            <person name="Zheng C.-J."/>
            <person name="Schuster L."/>
            <person name="Cowan T.M."/>
            <person name="Smanski M.J."/>
            <person name="Chevrette M.G."/>
            <person name="De Carvalho L.P.S."/>
            <person name="Shen B."/>
        </authorList>
    </citation>
    <scope>NUCLEOTIDE SEQUENCE [LARGE SCALE GENOMIC DNA]</scope>
    <source>
        <strain evidence="1 2">NPDC049503</strain>
    </source>
</reference>
<dbReference type="RefSeq" id="WP_397020353.1">
    <property type="nucleotide sequence ID" value="NZ_JBITMB010000003.1"/>
</dbReference>
<proteinExistence type="predicted"/>
<protein>
    <submittedName>
        <fullName evidence="1">Uncharacterized protein</fullName>
    </submittedName>
</protein>
<accession>A0ABW8A2E5</accession>
<evidence type="ECO:0000313" key="2">
    <source>
        <dbReference type="Proteomes" id="UP001612928"/>
    </source>
</evidence>
<sequence length="299" mass="33111">MFAALVLIERDSSEDKTPKLDHVVTASCPKRSSPDLFSMPRQRLPSDFVTAQVIRCRWESRYIPGKGRWEVVIEEHADGPADELMTELRRPSESSLFPPMCTLEAVFVDYFVLVGPSGRAVLPETPTGICGKPLPSALDALRSLPYQVDGQIPIRSLESEKSFRAGCHAKNLDVLEHVGRPNVAPQTWKRRQTWNPPPKGLRVCVFRIENKTADRLNPMDLPMGRLESSRILKGSSLRALLAALDTAPASDCHSQHTRFAVLDPGFHEAYVELDGCHNLLRPGGALSRLTSDAVGLLTE</sequence>
<name>A0ABW8A2E5_9ACTN</name>
<dbReference type="EMBL" id="JBITMB010000003">
    <property type="protein sequence ID" value="MFI7440592.1"/>
    <property type="molecule type" value="Genomic_DNA"/>
</dbReference>
<organism evidence="1 2">
    <name type="scientific">Nonomuraea indica</name>
    <dbReference type="NCBI Taxonomy" id="1581193"/>
    <lineage>
        <taxon>Bacteria</taxon>
        <taxon>Bacillati</taxon>
        <taxon>Actinomycetota</taxon>
        <taxon>Actinomycetes</taxon>
        <taxon>Streptosporangiales</taxon>
        <taxon>Streptosporangiaceae</taxon>
        <taxon>Nonomuraea</taxon>
    </lineage>
</organism>
<comment type="caution">
    <text evidence="1">The sequence shown here is derived from an EMBL/GenBank/DDBJ whole genome shotgun (WGS) entry which is preliminary data.</text>
</comment>
<dbReference type="Proteomes" id="UP001612928">
    <property type="component" value="Unassembled WGS sequence"/>
</dbReference>
<gene>
    <name evidence="1" type="ORF">ACIBP5_11610</name>
</gene>
<keyword evidence="2" id="KW-1185">Reference proteome</keyword>
<evidence type="ECO:0000313" key="1">
    <source>
        <dbReference type="EMBL" id="MFI7440592.1"/>
    </source>
</evidence>